<sequence length="208" mass="23642">MNAESAYAIVYEIASLAGHKVKSISPKTHTVQFWPRIEGSEPDLVVDFFDATECQMQRLVVEVKWDARMSGSGQLIKQRESFCRGSYEEHSYHVLLSKNVGDADMREQLVFSGCKAVTWHQLVNRLSLKSAWGDSPATSIWRDRIGLFLSEMGIVPFDSFQTEIGTLKAKAHHFTGAWHVDHWSFLAESMLPLTERMAGYVTSWEIKK</sequence>
<dbReference type="EMBL" id="QRBE01000004">
    <property type="protein sequence ID" value="RDS82264.1"/>
    <property type="molecule type" value="Genomic_DNA"/>
</dbReference>
<organism evidence="1 2">
    <name type="scientific">Dyella monticola</name>
    <dbReference type="NCBI Taxonomy" id="1927958"/>
    <lineage>
        <taxon>Bacteria</taxon>
        <taxon>Pseudomonadati</taxon>
        <taxon>Pseudomonadota</taxon>
        <taxon>Gammaproteobacteria</taxon>
        <taxon>Lysobacterales</taxon>
        <taxon>Rhodanobacteraceae</taxon>
        <taxon>Dyella</taxon>
    </lineage>
</organism>
<dbReference type="RefSeq" id="WP_115495323.1">
    <property type="nucleotide sequence ID" value="NZ_QRBE01000004.1"/>
</dbReference>
<protein>
    <submittedName>
        <fullName evidence="1">Uncharacterized protein</fullName>
    </submittedName>
</protein>
<reference evidence="1 2" key="1">
    <citation type="submission" date="2018-07" db="EMBL/GenBank/DDBJ databases">
        <title>Dyella monticola sp. nov. and Dyella psychrodurans sp. nov. isolated from monsoon evergreen broad-leaved forest soil of Dinghu Mountain, China.</title>
        <authorList>
            <person name="Gao Z."/>
            <person name="Qiu L."/>
        </authorList>
    </citation>
    <scope>NUCLEOTIDE SEQUENCE [LARGE SCALE GENOMIC DNA]</scope>
    <source>
        <strain evidence="1 2">4G-K06</strain>
    </source>
</reference>
<name>A0A370X1H7_9GAMM</name>
<dbReference type="AlphaFoldDB" id="A0A370X1H7"/>
<accession>A0A370X1H7</accession>
<keyword evidence="2" id="KW-1185">Reference proteome</keyword>
<evidence type="ECO:0000313" key="1">
    <source>
        <dbReference type="EMBL" id="RDS82264.1"/>
    </source>
</evidence>
<gene>
    <name evidence="1" type="ORF">DWU98_09545</name>
</gene>
<evidence type="ECO:0000313" key="2">
    <source>
        <dbReference type="Proteomes" id="UP000254258"/>
    </source>
</evidence>
<dbReference type="Proteomes" id="UP000254258">
    <property type="component" value="Unassembled WGS sequence"/>
</dbReference>
<proteinExistence type="predicted"/>
<comment type="caution">
    <text evidence="1">The sequence shown here is derived from an EMBL/GenBank/DDBJ whole genome shotgun (WGS) entry which is preliminary data.</text>
</comment>